<accession>A0A016W790</accession>
<feature type="region of interest" description="Disordered" evidence="1">
    <location>
        <begin position="172"/>
        <end position="193"/>
    </location>
</feature>
<feature type="region of interest" description="Disordered" evidence="1">
    <location>
        <begin position="732"/>
        <end position="803"/>
    </location>
</feature>
<dbReference type="AlphaFoldDB" id="A0A016W790"/>
<dbReference type="OrthoDB" id="10632554at2759"/>
<feature type="compositionally biased region" description="Low complexity" evidence="1">
    <location>
        <begin position="555"/>
        <end position="565"/>
    </location>
</feature>
<dbReference type="GO" id="GO:0090141">
    <property type="term" value="P:positive regulation of mitochondrial fission"/>
    <property type="evidence" value="ECO:0007669"/>
    <property type="project" value="TreeGrafter"/>
</dbReference>
<feature type="compositionally biased region" description="Basic and acidic residues" evidence="1">
    <location>
        <begin position="543"/>
        <end position="552"/>
    </location>
</feature>
<feature type="region of interest" description="Disordered" evidence="1">
    <location>
        <begin position="434"/>
        <end position="616"/>
    </location>
</feature>
<dbReference type="GO" id="GO:0005741">
    <property type="term" value="C:mitochondrial outer membrane"/>
    <property type="evidence" value="ECO:0007669"/>
    <property type="project" value="InterPro"/>
</dbReference>
<feature type="region of interest" description="Disordered" evidence="1">
    <location>
        <begin position="352"/>
        <end position="407"/>
    </location>
</feature>
<feature type="compositionally biased region" description="Basic and acidic residues" evidence="1">
    <location>
        <begin position="172"/>
        <end position="187"/>
    </location>
</feature>
<feature type="compositionally biased region" description="Basic and acidic residues" evidence="1">
    <location>
        <begin position="860"/>
        <end position="869"/>
    </location>
</feature>
<evidence type="ECO:0000313" key="3">
    <source>
        <dbReference type="Proteomes" id="UP000024635"/>
    </source>
</evidence>
<dbReference type="PANTHER" id="PTHR16451:SF7">
    <property type="entry name" value="MAB-21-LIKE HHH_H2TH-LIKE DOMAIN-CONTAINING PROTEIN"/>
    <property type="match status" value="1"/>
</dbReference>
<feature type="region of interest" description="Disordered" evidence="1">
    <location>
        <begin position="624"/>
        <end position="643"/>
    </location>
</feature>
<reference evidence="3" key="1">
    <citation type="journal article" date="2015" name="Nat. Genet.">
        <title>The genome and transcriptome of the zoonotic hookworm Ancylostoma ceylanicum identify infection-specific gene families.</title>
        <authorList>
            <person name="Schwarz E.M."/>
            <person name="Hu Y."/>
            <person name="Antoshechkin I."/>
            <person name="Miller M.M."/>
            <person name="Sternberg P.W."/>
            <person name="Aroian R.V."/>
        </authorList>
    </citation>
    <scope>NUCLEOTIDE SEQUENCE</scope>
    <source>
        <strain evidence="3">HY135</strain>
    </source>
</reference>
<feature type="compositionally biased region" description="Basic and acidic residues" evidence="1">
    <location>
        <begin position="818"/>
        <end position="850"/>
    </location>
</feature>
<dbReference type="InterPro" id="IPR045909">
    <property type="entry name" value="MID49/MID51"/>
</dbReference>
<dbReference type="GO" id="GO:0007005">
    <property type="term" value="P:mitochondrion organization"/>
    <property type="evidence" value="ECO:0007669"/>
    <property type="project" value="InterPro"/>
</dbReference>
<proteinExistence type="predicted"/>
<feature type="compositionally biased region" description="Low complexity" evidence="1">
    <location>
        <begin position="870"/>
        <end position="882"/>
    </location>
</feature>
<feature type="compositionally biased region" description="Low complexity" evidence="1">
    <location>
        <begin position="95"/>
        <end position="104"/>
    </location>
</feature>
<feature type="compositionally biased region" description="Basic and acidic residues" evidence="1">
    <location>
        <begin position="501"/>
        <end position="533"/>
    </location>
</feature>
<feature type="compositionally biased region" description="Low complexity" evidence="1">
    <location>
        <begin position="488"/>
        <end position="500"/>
    </location>
</feature>
<dbReference type="Proteomes" id="UP000024635">
    <property type="component" value="Unassembled WGS sequence"/>
</dbReference>
<feature type="compositionally biased region" description="Basic and acidic residues" evidence="1">
    <location>
        <begin position="69"/>
        <end position="83"/>
    </location>
</feature>
<feature type="compositionally biased region" description="Basic and acidic residues" evidence="1">
    <location>
        <begin position="478"/>
        <end position="487"/>
    </location>
</feature>
<feature type="compositionally biased region" description="Basic and acidic residues" evidence="1">
    <location>
        <begin position="566"/>
        <end position="598"/>
    </location>
</feature>
<evidence type="ECO:0000256" key="1">
    <source>
        <dbReference type="SAM" id="MobiDB-lite"/>
    </source>
</evidence>
<keyword evidence="3" id="KW-1185">Reference proteome</keyword>
<evidence type="ECO:0000313" key="2">
    <source>
        <dbReference type="EMBL" id="EYC34873.1"/>
    </source>
</evidence>
<feature type="compositionally biased region" description="Basic and acidic residues" evidence="1">
    <location>
        <begin position="883"/>
        <end position="915"/>
    </location>
</feature>
<feature type="region of interest" description="Disordered" evidence="1">
    <location>
        <begin position="69"/>
        <end position="104"/>
    </location>
</feature>
<feature type="compositionally biased region" description="Basic and acidic residues" evidence="1">
    <location>
        <begin position="753"/>
        <end position="785"/>
    </location>
</feature>
<name>A0A016W790_9BILA</name>
<dbReference type="STRING" id="53326.A0A016W790"/>
<dbReference type="PANTHER" id="PTHR16451">
    <property type="entry name" value="MITOCHONDRIAL DYNAMICS PROTEINS 49/51 FAMILY MEMBER"/>
    <property type="match status" value="1"/>
</dbReference>
<feature type="compositionally biased region" description="Basic and acidic residues" evidence="1">
    <location>
        <begin position="435"/>
        <end position="468"/>
    </location>
</feature>
<dbReference type="EMBL" id="JARK01000917">
    <property type="protein sequence ID" value="EYC34873.1"/>
    <property type="molecule type" value="Genomic_DNA"/>
</dbReference>
<feature type="region of interest" description="Disordered" evidence="1">
    <location>
        <begin position="662"/>
        <end position="690"/>
    </location>
</feature>
<gene>
    <name evidence="2" type="primary">Acey_s1318.g3821</name>
    <name evidence="2" type="ORF">Y032_1318g3821</name>
</gene>
<sequence>PVKESVTTVTTTRYEVKPEGAEEFKRYMERESPKAVESPVSPITAEEYPPVKETVTTVTTTRYEVKPEGAEEFERYMERESPKAVESPVSPTTAEEYPPVKETVTTVTTTHFVEEPEAREKLETLMERDLSTGVETPITQTGGGEYFPEREGVTTYATIRFGKRPEVAEEGYTHEERMTREAPESRTSRVSGEEYLPEGEAVTTITTIRFGVREGLDSHEVQLSPETAASPIASITLEDYPSAGRTVTTVTTMRYQERPEDTEMSVLKEYRKEEPEEIPIHSPLREDIKMPAEEEQRPLEEGPTSPSIGDKLAGFATKAAMIAGGAVVAPVALAAMGATAAYEALTKEGEAKPVSLGEPHEEFPTTVTTTYEEKPRTPEEFEKYLAKESPEEIDRHVERESPKAAESPISAISHEEITHEEFPAVTETVTTVTTTHEEKPHTPEEFEKYVEKESPEEVERHVERESPKAAESPISAISHEEITHEEFPTVTETVTTVTTTYEEKPHTPEEFEKYVEKESPGEVERHVEHESPKAAESPVSAISREEITHEEFPAVTETVTTVTTTYEEKPHTPEEFEKYVEKESPEEVERHVERESPKAAESPISAISHEEITHEEFPTVTETVTTVTTTYEEKPLTPEDILMHERREPLRDEELTAIPSALDLSGAVTEGAPVAEEWESPSKESKSPSLGDKLAGFATKAAMIAGGAVVAPVALAAMGATAAYEALTKEGEAKPMSLDEPHEEFPTTVTTTYEEKPRTPEEFEKYLAKESPEEIDRHVERESPKVAESPVSAISREEITHEEFPTVTETITTVTTTYEEKPHTPEEFEKCVEKESPEEVERHVERESPKAAESPISAISHEEITHEEFPTVTETVTTVTTTYEEKPHTPEEFEKYVDKKSPEEVERHVERESPKAAESPISAI</sequence>
<protein>
    <submittedName>
        <fullName evidence="2">Uncharacterized protein</fullName>
    </submittedName>
</protein>
<feature type="region of interest" description="Disordered" evidence="1">
    <location>
        <begin position="816"/>
        <end position="924"/>
    </location>
</feature>
<feature type="compositionally biased region" description="Basic and acidic residues" evidence="1">
    <location>
        <begin position="371"/>
        <end position="403"/>
    </location>
</feature>
<feature type="compositionally biased region" description="Basic and acidic residues" evidence="1">
    <location>
        <begin position="631"/>
        <end position="643"/>
    </location>
</feature>
<organism evidence="2 3">
    <name type="scientific">Ancylostoma ceylanicum</name>
    <dbReference type="NCBI Taxonomy" id="53326"/>
    <lineage>
        <taxon>Eukaryota</taxon>
        <taxon>Metazoa</taxon>
        <taxon>Ecdysozoa</taxon>
        <taxon>Nematoda</taxon>
        <taxon>Chromadorea</taxon>
        <taxon>Rhabditida</taxon>
        <taxon>Rhabditina</taxon>
        <taxon>Rhabditomorpha</taxon>
        <taxon>Strongyloidea</taxon>
        <taxon>Ancylostomatidae</taxon>
        <taxon>Ancylostomatinae</taxon>
        <taxon>Ancylostoma</taxon>
    </lineage>
</organism>
<feature type="non-terminal residue" evidence="2">
    <location>
        <position position="1"/>
    </location>
</feature>
<feature type="compositionally biased region" description="Basic and acidic residues" evidence="1">
    <location>
        <begin position="732"/>
        <end position="745"/>
    </location>
</feature>
<feature type="non-terminal residue" evidence="2">
    <location>
        <position position="924"/>
    </location>
</feature>
<comment type="caution">
    <text evidence="2">The sequence shown here is derived from an EMBL/GenBank/DDBJ whole genome shotgun (WGS) entry which is preliminary data.</text>
</comment>